<keyword evidence="1" id="KW-0812">Transmembrane</keyword>
<organism evidence="2 3">
    <name type="scientific">Noviherbaspirillum album</name>
    <dbReference type="NCBI Taxonomy" id="3080276"/>
    <lineage>
        <taxon>Bacteria</taxon>
        <taxon>Pseudomonadati</taxon>
        <taxon>Pseudomonadota</taxon>
        <taxon>Betaproteobacteria</taxon>
        <taxon>Burkholderiales</taxon>
        <taxon>Oxalobacteraceae</taxon>
        <taxon>Noviherbaspirillum</taxon>
    </lineage>
</organism>
<feature type="transmembrane region" description="Helical" evidence="1">
    <location>
        <begin position="12"/>
        <end position="32"/>
    </location>
</feature>
<keyword evidence="3" id="KW-1185">Reference proteome</keyword>
<evidence type="ECO:0000256" key="1">
    <source>
        <dbReference type="SAM" id="Phobius"/>
    </source>
</evidence>
<evidence type="ECO:0000313" key="2">
    <source>
        <dbReference type="EMBL" id="MEC4721750.1"/>
    </source>
</evidence>
<name>A0ABU6JEP1_9BURK</name>
<dbReference type="RefSeq" id="WP_326508435.1">
    <property type="nucleotide sequence ID" value="NZ_JAWIIV010000021.1"/>
</dbReference>
<reference evidence="2 3" key="1">
    <citation type="submission" date="2023-10" db="EMBL/GenBank/DDBJ databases">
        <title>Noviherbaspirillum sp. CPCC 100848 genome assembly.</title>
        <authorList>
            <person name="Li X.Y."/>
            <person name="Fang X.M."/>
        </authorList>
    </citation>
    <scope>NUCLEOTIDE SEQUENCE [LARGE SCALE GENOMIC DNA]</scope>
    <source>
        <strain evidence="2 3">CPCC 100848</strain>
    </source>
</reference>
<evidence type="ECO:0008006" key="4">
    <source>
        <dbReference type="Google" id="ProtNLM"/>
    </source>
</evidence>
<dbReference type="EMBL" id="JAWIIV010000021">
    <property type="protein sequence ID" value="MEC4721750.1"/>
    <property type="molecule type" value="Genomic_DNA"/>
</dbReference>
<accession>A0ABU6JEP1</accession>
<keyword evidence="1" id="KW-0472">Membrane</keyword>
<gene>
    <name evidence="2" type="ORF">RY831_21510</name>
</gene>
<proteinExistence type="predicted"/>
<dbReference type="Proteomes" id="UP001352263">
    <property type="component" value="Unassembled WGS sequence"/>
</dbReference>
<sequence length="215" mass="23611">MQQRNDHYSSEAGMLGTMFKGAMAGAVGVWAMDRLDWFLFRNEDPQASHRTEQVRPQGLDPAHVAAKKAARLMGTSLQPAQTHPAGVAIHYALGIGPATVYAAMRERLPVTAQGQDFLYGMGLGLGLFLIQDEGLNQLMGLSGKQKDYPWQAHARGLAAHLVLGLTINMALNVMRAPRSVPQQLHPFDERFIEKVSEHISVISDRDRAYPSASTH</sequence>
<protein>
    <recommendedName>
        <fullName evidence="4">DUF1440 domain-containing protein</fullName>
    </recommendedName>
</protein>
<comment type="caution">
    <text evidence="2">The sequence shown here is derived from an EMBL/GenBank/DDBJ whole genome shotgun (WGS) entry which is preliminary data.</text>
</comment>
<keyword evidence="1" id="KW-1133">Transmembrane helix</keyword>
<evidence type="ECO:0000313" key="3">
    <source>
        <dbReference type="Proteomes" id="UP001352263"/>
    </source>
</evidence>